<feature type="region of interest" description="Disordered" evidence="7">
    <location>
        <begin position="476"/>
        <end position="496"/>
    </location>
</feature>
<comment type="subcellular location">
    <subcellularLocation>
        <location evidence="1">Nucleus</location>
    </subcellularLocation>
</comment>
<reference evidence="9" key="1">
    <citation type="journal article" date="2021" name="IMA Fungus">
        <title>Genomic characterization of three marine fungi, including Emericellopsis atlantica sp. nov. with signatures of a generalist lifestyle and marine biomass degradation.</title>
        <authorList>
            <person name="Hagestad O.C."/>
            <person name="Hou L."/>
            <person name="Andersen J.H."/>
            <person name="Hansen E.H."/>
            <person name="Altermark B."/>
            <person name="Li C."/>
            <person name="Kuhnert E."/>
            <person name="Cox R.J."/>
            <person name="Crous P.W."/>
            <person name="Spatafora J.W."/>
            <person name="Lail K."/>
            <person name="Amirebrahimi M."/>
            <person name="Lipzen A."/>
            <person name="Pangilinan J."/>
            <person name="Andreopoulos W."/>
            <person name="Hayes R.D."/>
            <person name="Ng V."/>
            <person name="Grigoriev I.V."/>
            <person name="Jackson S.A."/>
            <person name="Sutton T.D.S."/>
            <person name="Dobson A.D.W."/>
            <person name="Rama T."/>
        </authorList>
    </citation>
    <scope>NUCLEOTIDE SEQUENCE</scope>
    <source>
        <strain evidence="9">TRa3180A</strain>
    </source>
</reference>
<keyword evidence="5 6" id="KW-0539">Nucleus</keyword>
<feature type="compositionally biased region" description="Polar residues" evidence="7">
    <location>
        <begin position="321"/>
        <end position="342"/>
    </location>
</feature>
<dbReference type="SUPFAM" id="SSF47095">
    <property type="entry name" value="HMG-box"/>
    <property type="match status" value="1"/>
</dbReference>
<dbReference type="Proteomes" id="UP000887226">
    <property type="component" value="Unassembled WGS sequence"/>
</dbReference>
<comment type="caution">
    <text evidence="9">The sequence shown here is derived from an EMBL/GenBank/DDBJ whole genome shotgun (WGS) entry which is preliminary data.</text>
</comment>
<evidence type="ECO:0000256" key="7">
    <source>
        <dbReference type="SAM" id="MobiDB-lite"/>
    </source>
</evidence>
<feature type="DNA-binding region" description="HMG box" evidence="6">
    <location>
        <begin position="211"/>
        <end position="279"/>
    </location>
</feature>
<evidence type="ECO:0000256" key="3">
    <source>
        <dbReference type="ARBA" id="ARBA00023125"/>
    </source>
</evidence>
<gene>
    <name evidence="9" type="ORF">BJ878DRAFT_549514</name>
</gene>
<evidence type="ECO:0000256" key="6">
    <source>
        <dbReference type="PROSITE-ProRule" id="PRU00267"/>
    </source>
</evidence>
<sequence>MTTASIPLSPAPSQPGDMLPHGLGHIARHNAGRPYPELYNDEVLLQHHSNYSTPTPGRDEAYGYQGQQPRYAYQQHQQHQQHEQQGSGFGLQYDNFGNNFQDPMYQNYSTPATSPPTAQIHTRSSFAIPRSHLNLKPLPERRAGVERSPKVKKERKTKAKAEKKVAKLDKPLSELTKDWTHVAVADIDSYVNRPAEERHKEVLEGKIPGKIKRPMNSFMLYRKAYQNRTKDWCLQNNHQVVSQVCGDSWPLEPDEVKEQFNEWARIERQNHQNAHPGYKFSPTKPGATKVGSKRKMPENVETDWEWQGPGSRRTKRHRPSPRNQQVAYPTTRSAYNYSSRGTSLEPVQSGYIRSSFHANNSGRPMPAPYDSSSLASGEYYQQSLQAHGPILGVQDVILRKAVAPGVQSLIGLPNGTQGYDDLLHQYPPYDAHFAGDEYKMDRSLTTTQHLAYNGNGFDEGHSEGLYFGGSLSGDPQWHGPCTSAESRPHSSEPGVSQLDPEFENAQFQNQNAQVLRGHQADWHVQSLDEGGQFEQWMDKGT</sequence>
<feature type="region of interest" description="Disordered" evidence="7">
    <location>
        <begin position="1"/>
        <end position="28"/>
    </location>
</feature>
<dbReference type="OrthoDB" id="2307332at2759"/>
<keyword evidence="3 6" id="KW-0238">DNA-binding</keyword>
<dbReference type="PANTHER" id="PTHR45803:SF5">
    <property type="entry name" value="SOX100B"/>
    <property type="match status" value="1"/>
</dbReference>
<dbReference type="CDD" id="cd01389">
    <property type="entry name" value="HMG-box_ROX1-like"/>
    <property type="match status" value="1"/>
</dbReference>
<feature type="region of interest" description="Disordered" evidence="7">
    <location>
        <begin position="270"/>
        <end position="342"/>
    </location>
</feature>
<dbReference type="InterPro" id="IPR050917">
    <property type="entry name" value="SOX_TF"/>
</dbReference>
<dbReference type="Gene3D" id="1.10.30.10">
    <property type="entry name" value="High mobility group box domain"/>
    <property type="match status" value="1"/>
</dbReference>
<organism evidence="9 10">
    <name type="scientific">Calycina marina</name>
    <dbReference type="NCBI Taxonomy" id="1763456"/>
    <lineage>
        <taxon>Eukaryota</taxon>
        <taxon>Fungi</taxon>
        <taxon>Dikarya</taxon>
        <taxon>Ascomycota</taxon>
        <taxon>Pezizomycotina</taxon>
        <taxon>Leotiomycetes</taxon>
        <taxon>Helotiales</taxon>
        <taxon>Pezizellaceae</taxon>
        <taxon>Calycina</taxon>
    </lineage>
</organism>
<keyword evidence="4" id="KW-0804">Transcription</keyword>
<proteinExistence type="predicted"/>
<dbReference type="InterPro" id="IPR009071">
    <property type="entry name" value="HMG_box_dom"/>
</dbReference>
<accession>A0A9P7Z3P6</accession>
<feature type="domain" description="HMG box" evidence="8">
    <location>
        <begin position="211"/>
        <end position="279"/>
    </location>
</feature>
<evidence type="ECO:0000256" key="2">
    <source>
        <dbReference type="ARBA" id="ARBA00023015"/>
    </source>
</evidence>
<dbReference type="GO" id="GO:0005634">
    <property type="term" value="C:nucleus"/>
    <property type="evidence" value="ECO:0007669"/>
    <property type="project" value="UniProtKB-SubCell"/>
</dbReference>
<keyword evidence="2" id="KW-0805">Transcription regulation</keyword>
<dbReference type="AlphaFoldDB" id="A0A9P7Z3P6"/>
<evidence type="ECO:0000313" key="9">
    <source>
        <dbReference type="EMBL" id="KAG9244809.1"/>
    </source>
</evidence>
<dbReference type="GO" id="GO:0000981">
    <property type="term" value="F:DNA-binding transcription factor activity, RNA polymerase II-specific"/>
    <property type="evidence" value="ECO:0007669"/>
    <property type="project" value="TreeGrafter"/>
</dbReference>
<dbReference type="Pfam" id="PF00505">
    <property type="entry name" value="HMG_box"/>
    <property type="match status" value="1"/>
</dbReference>
<evidence type="ECO:0000256" key="4">
    <source>
        <dbReference type="ARBA" id="ARBA00023163"/>
    </source>
</evidence>
<dbReference type="EMBL" id="MU253882">
    <property type="protein sequence ID" value="KAG9244809.1"/>
    <property type="molecule type" value="Genomic_DNA"/>
</dbReference>
<evidence type="ECO:0000259" key="8">
    <source>
        <dbReference type="PROSITE" id="PS50118"/>
    </source>
</evidence>
<evidence type="ECO:0000256" key="1">
    <source>
        <dbReference type="ARBA" id="ARBA00004123"/>
    </source>
</evidence>
<dbReference type="GO" id="GO:0000978">
    <property type="term" value="F:RNA polymerase II cis-regulatory region sequence-specific DNA binding"/>
    <property type="evidence" value="ECO:0007669"/>
    <property type="project" value="TreeGrafter"/>
</dbReference>
<keyword evidence="10" id="KW-1185">Reference proteome</keyword>
<evidence type="ECO:0000313" key="10">
    <source>
        <dbReference type="Proteomes" id="UP000887226"/>
    </source>
</evidence>
<dbReference type="SMART" id="SM00398">
    <property type="entry name" value="HMG"/>
    <property type="match status" value="1"/>
</dbReference>
<evidence type="ECO:0000256" key="5">
    <source>
        <dbReference type="ARBA" id="ARBA00023242"/>
    </source>
</evidence>
<dbReference type="PANTHER" id="PTHR45803">
    <property type="entry name" value="SOX100B"/>
    <property type="match status" value="1"/>
</dbReference>
<name>A0A9P7Z3P6_9HELO</name>
<dbReference type="InterPro" id="IPR036910">
    <property type="entry name" value="HMG_box_dom_sf"/>
</dbReference>
<dbReference type="PROSITE" id="PS50118">
    <property type="entry name" value="HMG_BOX_2"/>
    <property type="match status" value="1"/>
</dbReference>
<protein>
    <recommendedName>
        <fullName evidence="8">HMG box domain-containing protein</fullName>
    </recommendedName>
</protein>